<dbReference type="PATRIC" id="fig|698760.3.peg.5259"/>
<evidence type="ECO:0000313" key="2">
    <source>
        <dbReference type="Proteomes" id="UP000010931"/>
    </source>
</evidence>
<dbReference type="Proteomes" id="UP000010931">
    <property type="component" value="Unassembled WGS sequence"/>
</dbReference>
<protein>
    <submittedName>
        <fullName evidence="1">Uncharacterized protein</fullName>
    </submittedName>
</protein>
<comment type="caution">
    <text evidence="1">The sequence shown here is derived from an EMBL/GenBank/DDBJ whole genome shotgun (WGS) entry which is preliminary data.</text>
</comment>
<dbReference type="AlphaFoldDB" id="L7F5C4"/>
<name>L7F5C4_STRT8</name>
<gene>
    <name evidence="1" type="ORF">STRTUCAR8_01723</name>
</gene>
<accession>L7F5C4</accession>
<dbReference type="EMBL" id="AEJB01000361">
    <property type="protein sequence ID" value="ELP65850.1"/>
    <property type="molecule type" value="Genomic_DNA"/>
</dbReference>
<keyword evidence="2" id="KW-1185">Reference proteome</keyword>
<organism evidence="1 2">
    <name type="scientific">Streptomyces turgidiscabies (strain Car8)</name>
    <dbReference type="NCBI Taxonomy" id="698760"/>
    <lineage>
        <taxon>Bacteria</taxon>
        <taxon>Bacillati</taxon>
        <taxon>Actinomycetota</taxon>
        <taxon>Actinomycetes</taxon>
        <taxon>Kitasatosporales</taxon>
        <taxon>Streptomycetaceae</taxon>
        <taxon>Streptomyces</taxon>
    </lineage>
</organism>
<reference evidence="1 2" key="1">
    <citation type="journal article" date="2011" name="Plasmid">
        <title>Streptomyces turgidiscabies Car8 contains a modular pathogenicity island that shares virulence genes with other actinobacterial plant pathogens.</title>
        <authorList>
            <person name="Huguet-Tapia J.C."/>
            <person name="Badger J.H."/>
            <person name="Loria R."/>
            <person name="Pettis G.S."/>
        </authorList>
    </citation>
    <scope>NUCLEOTIDE SEQUENCE [LARGE SCALE GENOMIC DNA]</scope>
    <source>
        <strain evidence="1 2">Car8</strain>
    </source>
</reference>
<evidence type="ECO:0000313" key="1">
    <source>
        <dbReference type="EMBL" id="ELP65850.1"/>
    </source>
</evidence>
<sequence length="42" mass="4068">MVSPSEGVGRGAGVIEGGSEGLFAGELGGVYDVTVGVESVRS</sequence>
<proteinExistence type="predicted"/>